<dbReference type="OrthoDB" id="9157057at2"/>
<dbReference type="Pfam" id="PF15594">
    <property type="entry name" value="Imm50"/>
    <property type="match status" value="1"/>
</dbReference>
<dbReference type="EMBL" id="CP022163">
    <property type="protein sequence ID" value="ATB26792.1"/>
    <property type="molecule type" value="Genomic_DNA"/>
</dbReference>
<protein>
    <recommendedName>
        <fullName evidence="3">Immunity protein 50</fullName>
    </recommendedName>
</protein>
<proteinExistence type="predicted"/>
<evidence type="ECO:0000313" key="2">
    <source>
        <dbReference type="Proteomes" id="UP000217289"/>
    </source>
</evidence>
<reference evidence="1 2" key="1">
    <citation type="submission" date="2017-06" db="EMBL/GenBank/DDBJ databases">
        <authorList>
            <person name="Kim H.J."/>
            <person name="Triplett B.A."/>
        </authorList>
    </citation>
    <scope>NUCLEOTIDE SEQUENCE [LARGE SCALE GENOMIC DNA]</scope>
    <source>
        <strain evidence="1 2">DSM 14713</strain>
    </source>
</reference>
<dbReference type="RefSeq" id="WP_095975690.1">
    <property type="nucleotide sequence ID" value="NZ_CP022163.1"/>
</dbReference>
<dbReference type="KEGG" id="mbd:MEBOL_000226"/>
<dbReference type="InterPro" id="IPR028957">
    <property type="entry name" value="Imm50"/>
</dbReference>
<gene>
    <name evidence="1" type="ORF">MEBOL_000226</name>
</gene>
<name>A0A250I6J8_9BACT</name>
<evidence type="ECO:0008006" key="3">
    <source>
        <dbReference type="Google" id="ProtNLM"/>
    </source>
</evidence>
<accession>A0A250I6J8</accession>
<evidence type="ECO:0000313" key="1">
    <source>
        <dbReference type="EMBL" id="ATB26792.1"/>
    </source>
</evidence>
<organism evidence="1 2">
    <name type="scientific">Melittangium boletus DSM 14713</name>
    <dbReference type="NCBI Taxonomy" id="1294270"/>
    <lineage>
        <taxon>Bacteria</taxon>
        <taxon>Pseudomonadati</taxon>
        <taxon>Myxococcota</taxon>
        <taxon>Myxococcia</taxon>
        <taxon>Myxococcales</taxon>
        <taxon>Cystobacterineae</taxon>
        <taxon>Archangiaceae</taxon>
        <taxon>Melittangium</taxon>
    </lineage>
</organism>
<keyword evidence="2" id="KW-1185">Reference proteome</keyword>
<sequence length="129" mass="14868">MWHQLAQNPQAISSIYKSVPPLQRTRLSVLSLMEDGPALRLHFHPTEFPEVIPARWARQQFNRVMIELHFYGLNGLKVSGWSTQNEVNLSIVPLDANRRQLRLQSSSCQLETEFEFFTIAKVEGYQAGE</sequence>
<dbReference type="Proteomes" id="UP000217289">
    <property type="component" value="Chromosome"/>
</dbReference>
<dbReference type="AlphaFoldDB" id="A0A250I6J8"/>